<organism evidence="2 3">
    <name type="scientific">Etheostoma spectabile</name>
    <name type="common">orangethroat darter</name>
    <dbReference type="NCBI Taxonomy" id="54343"/>
    <lineage>
        <taxon>Eukaryota</taxon>
        <taxon>Metazoa</taxon>
        <taxon>Chordata</taxon>
        <taxon>Craniata</taxon>
        <taxon>Vertebrata</taxon>
        <taxon>Euteleostomi</taxon>
        <taxon>Actinopterygii</taxon>
        <taxon>Neopterygii</taxon>
        <taxon>Teleostei</taxon>
        <taxon>Neoteleostei</taxon>
        <taxon>Acanthomorphata</taxon>
        <taxon>Eupercaria</taxon>
        <taxon>Perciformes</taxon>
        <taxon>Percoidei</taxon>
        <taxon>Percidae</taxon>
        <taxon>Etheostomatinae</taxon>
        <taxon>Etheostoma</taxon>
    </lineage>
</organism>
<protein>
    <submittedName>
        <fullName evidence="2">Uncharacterized protein</fullName>
    </submittedName>
</protein>
<sequence length="160" mass="17152">MWSLERPTPHTRSLASLPISLSPCTHPDKPPCPRCWSPPIHGGKPAVFPESPGGPYLSRSLRGPPRLYLPEASVALAVLRPVSTQRGGDHRPPDRLRGGGGRQSPGEGGRASYASQKQREGSASVLSDQSFHHADAVAPRDHGGDGAAEGRQKRREHVSR</sequence>
<feature type="compositionally biased region" description="Gly residues" evidence="1">
    <location>
        <begin position="98"/>
        <end position="109"/>
    </location>
</feature>
<evidence type="ECO:0000313" key="2">
    <source>
        <dbReference type="EMBL" id="KAA8578938.1"/>
    </source>
</evidence>
<dbReference type="EMBL" id="VOFY01000062">
    <property type="protein sequence ID" value="KAA8578938.1"/>
    <property type="molecule type" value="Genomic_DNA"/>
</dbReference>
<feature type="compositionally biased region" description="Basic and acidic residues" evidence="1">
    <location>
        <begin position="87"/>
        <end position="97"/>
    </location>
</feature>
<proteinExistence type="predicted"/>
<feature type="region of interest" description="Disordered" evidence="1">
    <location>
        <begin position="80"/>
        <end position="160"/>
    </location>
</feature>
<dbReference type="AlphaFoldDB" id="A0A5J5CBV7"/>
<dbReference type="Proteomes" id="UP000327493">
    <property type="component" value="Unassembled WGS sequence"/>
</dbReference>
<gene>
    <name evidence="2" type="ORF">FQN60_006022</name>
</gene>
<accession>A0A5J5CBV7</accession>
<comment type="caution">
    <text evidence="2">The sequence shown here is derived from an EMBL/GenBank/DDBJ whole genome shotgun (WGS) entry which is preliminary data.</text>
</comment>
<evidence type="ECO:0000313" key="3">
    <source>
        <dbReference type="Proteomes" id="UP000327493"/>
    </source>
</evidence>
<feature type="compositionally biased region" description="Basic and acidic residues" evidence="1">
    <location>
        <begin position="130"/>
        <end position="151"/>
    </location>
</feature>
<reference evidence="2 3" key="1">
    <citation type="submission" date="2019-08" db="EMBL/GenBank/DDBJ databases">
        <title>A chromosome-level genome assembly, high-density linkage maps, and genome scans reveal the genomic architecture of hybrid incompatibilities underlying speciation via character displacement in darters (Percidae: Etheostominae).</title>
        <authorList>
            <person name="Moran R.L."/>
            <person name="Catchen J.M."/>
            <person name="Fuller R.C."/>
        </authorList>
    </citation>
    <scope>NUCLEOTIDE SEQUENCE [LARGE SCALE GENOMIC DNA]</scope>
    <source>
        <strain evidence="2">EspeVRDwgs_2016</strain>
        <tissue evidence="2">Muscle</tissue>
    </source>
</reference>
<evidence type="ECO:0000256" key="1">
    <source>
        <dbReference type="SAM" id="MobiDB-lite"/>
    </source>
</evidence>
<keyword evidence="3" id="KW-1185">Reference proteome</keyword>
<feature type="region of interest" description="Disordered" evidence="1">
    <location>
        <begin position="1"/>
        <end position="64"/>
    </location>
</feature>
<name>A0A5J5CBV7_9PERO</name>